<evidence type="ECO:0000313" key="2">
    <source>
        <dbReference type="Proteomes" id="UP001304970"/>
    </source>
</evidence>
<dbReference type="AlphaFoldDB" id="A0AA96V6B8"/>
<organism evidence="1 2">
    <name type="scientific">Methanolapillus ohkumae</name>
    <dbReference type="NCBI Taxonomy" id="3028298"/>
    <lineage>
        <taxon>Archaea</taxon>
        <taxon>Methanobacteriati</taxon>
        <taxon>Methanobacteriota</taxon>
        <taxon>Stenosarchaea group</taxon>
        <taxon>Methanomicrobia</taxon>
        <taxon>Methanosarcinales</taxon>
        <taxon>Methanosarcinaceae</taxon>
        <taxon>Methanolapillus</taxon>
    </lineage>
</organism>
<evidence type="ECO:0000313" key="1">
    <source>
        <dbReference type="EMBL" id="WNY26310.1"/>
    </source>
</evidence>
<name>A0AA96V6B8_9EURY</name>
<protein>
    <submittedName>
        <fullName evidence="1">Uncharacterized protein</fullName>
    </submittedName>
</protein>
<gene>
    <name evidence="1" type="ORF">MsAm2_00700</name>
</gene>
<dbReference type="EMBL" id="CP131061">
    <property type="protein sequence ID" value="WNY26310.1"/>
    <property type="molecule type" value="Genomic_DNA"/>
</dbReference>
<sequence length="107" mass="12814">MYDSDGDIIGYGQHYEGYITVLINRDYGKEIDPNDFETIKSIFDQYGLEENISDVPIVFKSATIPIIYPKTLRNVIRFKITDWLFSKDIEPHEHEIFQFLYWEKLWN</sequence>
<dbReference type="Proteomes" id="UP001304970">
    <property type="component" value="Chromosome"/>
</dbReference>
<accession>A0AA96V6B8</accession>
<reference evidence="1 2" key="1">
    <citation type="submission" date="2023-07" db="EMBL/GenBank/DDBJ databases">
        <title>Closed genome sequence of Methanosarcinaceae archaeon Am2.</title>
        <authorList>
            <person name="Poehlein A."/>
            <person name="Protasov E."/>
            <person name="Platt K."/>
            <person name="Reeh H."/>
            <person name="Daniel R."/>
            <person name="Brune A."/>
        </authorList>
    </citation>
    <scope>NUCLEOTIDE SEQUENCE [LARGE SCALE GENOMIC DNA]</scope>
    <source>
        <strain evidence="1 2">Am2</strain>
    </source>
</reference>
<proteinExistence type="predicted"/>
<keyword evidence="2" id="KW-1185">Reference proteome</keyword>